<comment type="caution">
    <text evidence="1">The sequence shown here is derived from an EMBL/GenBank/DDBJ whole genome shotgun (WGS) entry which is preliminary data.</text>
</comment>
<gene>
    <name evidence="1" type="ORF">H5410_063546</name>
</gene>
<reference evidence="1 2" key="1">
    <citation type="submission" date="2020-09" db="EMBL/GenBank/DDBJ databases">
        <title>De no assembly of potato wild relative species, Solanum commersonii.</title>
        <authorList>
            <person name="Cho K."/>
        </authorList>
    </citation>
    <scope>NUCLEOTIDE SEQUENCE [LARGE SCALE GENOMIC DNA]</scope>
    <source>
        <strain evidence="1">LZ3.2</strain>
        <tissue evidence="1">Leaf</tissue>
    </source>
</reference>
<keyword evidence="2" id="KW-1185">Reference proteome</keyword>
<name>A0A9J5WEU6_SOLCO</name>
<dbReference type="Proteomes" id="UP000824120">
    <property type="component" value="Chromosome 12"/>
</dbReference>
<evidence type="ECO:0000313" key="1">
    <source>
        <dbReference type="EMBL" id="KAG5573780.1"/>
    </source>
</evidence>
<organism evidence="1 2">
    <name type="scientific">Solanum commersonii</name>
    <name type="common">Commerson's wild potato</name>
    <name type="synonym">Commerson's nightshade</name>
    <dbReference type="NCBI Taxonomy" id="4109"/>
    <lineage>
        <taxon>Eukaryota</taxon>
        <taxon>Viridiplantae</taxon>
        <taxon>Streptophyta</taxon>
        <taxon>Embryophyta</taxon>
        <taxon>Tracheophyta</taxon>
        <taxon>Spermatophyta</taxon>
        <taxon>Magnoliopsida</taxon>
        <taxon>eudicotyledons</taxon>
        <taxon>Gunneridae</taxon>
        <taxon>Pentapetalae</taxon>
        <taxon>asterids</taxon>
        <taxon>lamiids</taxon>
        <taxon>Solanales</taxon>
        <taxon>Solanaceae</taxon>
        <taxon>Solanoideae</taxon>
        <taxon>Solaneae</taxon>
        <taxon>Solanum</taxon>
    </lineage>
</organism>
<sequence length="72" mass="8255">MEENENFFPSHKSSPQYYQSCSFAIQENKLFFWGANASLSRFRDLLQQAKDKASKKAGSPHSFCLFNSNISL</sequence>
<evidence type="ECO:0000313" key="2">
    <source>
        <dbReference type="Proteomes" id="UP000824120"/>
    </source>
</evidence>
<dbReference type="AlphaFoldDB" id="A0A9J5WEU6"/>
<proteinExistence type="predicted"/>
<protein>
    <submittedName>
        <fullName evidence="1">Uncharacterized protein</fullName>
    </submittedName>
</protein>
<dbReference type="EMBL" id="JACXVP010000012">
    <property type="protein sequence ID" value="KAG5573780.1"/>
    <property type="molecule type" value="Genomic_DNA"/>
</dbReference>
<accession>A0A9J5WEU6</accession>